<dbReference type="GO" id="GO:0016747">
    <property type="term" value="F:acyltransferase activity, transferring groups other than amino-acyl groups"/>
    <property type="evidence" value="ECO:0007669"/>
    <property type="project" value="InterPro"/>
</dbReference>
<accession>A0A4D7QW82</accession>
<dbReference type="PROSITE" id="PS51186">
    <property type="entry name" value="GNAT"/>
    <property type="match status" value="1"/>
</dbReference>
<protein>
    <submittedName>
        <fullName evidence="2">GNAT family N-acetyltransferase</fullName>
    </submittedName>
</protein>
<dbReference type="InterPro" id="IPR016181">
    <property type="entry name" value="Acyl_CoA_acyltransferase"/>
</dbReference>
<dbReference type="Pfam" id="PF00583">
    <property type="entry name" value="Acetyltransf_1"/>
    <property type="match status" value="1"/>
</dbReference>
<dbReference type="Gene3D" id="3.40.630.30">
    <property type="match status" value="1"/>
</dbReference>
<keyword evidence="3" id="KW-1185">Reference proteome</keyword>
<evidence type="ECO:0000313" key="2">
    <source>
        <dbReference type="EMBL" id="QCK88212.1"/>
    </source>
</evidence>
<keyword evidence="2" id="KW-0808">Transferase</keyword>
<proteinExistence type="predicted"/>
<evidence type="ECO:0000259" key="1">
    <source>
        <dbReference type="PROSITE" id="PS51186"/>
    </source>
</evidence>
<dbReference type="KEGG" id="paqt:E8L99_21855"/>
<sequence>MTIAFLPPMSPPARASGLLGALAGLTLAIRPLGPQDADRYQTHVRQLSPASRRNRFLGGMNELPAAEVRRLMNASRGLVFAFAAEMIIGCRRTMVGETVYAPVPATGSAEFALSVADPWQGLGIGTRLLTFLGARAAADGNHLLFGETLRDNESMLALARKTGLSLKRHPEDSRLVRLEGPLPGIAAAR</sequence>
<dbReference type="OrthoDB" id="7617982at2"/>
<evidence type="ECO:0000313" key="3">
    <source>
        <dbReference type="Proteomes" id="UP000298588"/>
    </source>
</evidence>
<organism evidence="2 3">
    <name type="scientific">Phreatobacter aquaticus</name>
    <dbReference type="NCBI Taxonomy" id="2570229"/>
    <lineage>
        <taxon>Bacteria</taxon>
        <taxon>Pseudomonadati</taxon>
        <taxon>Pseudomonadota</taxon>
        <taxon>Alphaproteobacteria</taxon>
        <taxon>Hyphomicrobiales</taxon>
        <taxon>Phreatobacteraceae</taxon>
        <taxon>Phreatobacter</taxon>
    </lineage>
</organism>
<dbReference type="AlphaFoldDB" id="A0A4D7QW82"/>
<dbReference type="Proteomes" id="UP000298588">
    <property type="component" value="Chromosome"/>
</dbReference>
<reference evidence="2 3" key="1">
    <citation type="submission" date="2019-04" db="EMBL/GenBank/DDBJ databases">
        <title>Phreatobacter aquaticus sp. nov.</title>
        <authorList>
            <person name="Choi A."/>
            <person name="Baek K."/>
        </authorList>
    </citation>
    <scope>NUCLEOTIDE SEQUENCE [LARGE SCALE GENOMIC DNA]</scope>
    <source>
        <strain evidence="2 3">NMCR1094</strain>
    </source>
</reference>
<name>A0A4D7QW82_9HYPH</name>
<feature type="domain" description="N-acetyltransferase" evidence="1">
    <location>
        <begin position="27"/>
        <end position="183"/>
    </location>
</feature>
<dbReference type="RefSeq" id="WP_137101540.1">
    <property type="nucleotide sequence ID" value="NZ_CP039865.1"/>
</dbReference>
<dbReference type="InterPro" id="IPR000182">
    <property type="entry name" value="GNAT_dom"/>
</dbReference>
<gene>
    <name evidence="2" type="ORF">E8L99_21855</name>
</gene>
<dbReference type="SUPFAM" id="SSF55729">
    <property type="entry name" value="Acyl-CoA N-acyltransferases (Nat)"/>
    <property type="match status" value="1"/>
</dbReference>
<dbReference type="EMBL" id="CP039865">
    <property type="protein sequence ID" value="QCK88212.1"/>
    <property type="molecule type" value="Genomic_DNA"/>
</dbReference>